<dbReference type="GO" id="GO:0008289">
    <property type="term" value="F:lipid binding"/>
    <property type="evidence" value="ECO:0007669"/>
    <property type="project" value="UniProtKB-KW"/>
</dbReference>
<evidence type="ECO:0000259" key="2">
    <source>
        <dbReference type="PROSITE" id="PS51480"/>
    </source>
</evidence>
<gene>
    <name evidence="3" type="ORF">SAMN02745120_1726</name>
</gene>
<dbReference type="PANTHER" id="PTHR33434:SF2">
    <property type="entry name" value="FATTY ACID-BINDING PROTEIN TM_1468"/>
    <property type="match status" value="1"/>
</dbReference>
<protein>
    <recommendedName>
        <fullName evidence="2">DhaL domain-containing protein</fullName>
    </recommendedName>
</protein>
<dbReference type="EMBL" id="FUYN01000003">
    <property type="protein sequence ID" value="SKB48379.1"/>
    <property type="molecule type" value="Genomic_DNA"/>
</dbReference>
<feature type="domain" description="DhaL" evidence="2">
    <location>
        <begin position="9"/>
        <end position="199"/>
    </location>
</feature>
<dbReference type="SUPFAM" id="SSF101473">
    <property type="entry name" value="DhaL-like"/>
    <property type="match status" value="1"/>
</dbReference>
<dbReference type="AlphaFoldDB" id="A0A1T5BMP9"/>
<dbReference type="InterPro" id="IPR048394">
    <property type="entry name" value="FakA-like_M"/>
</dbReference>
<dbReference type="Proteomes" id="UP000243406">
    <property type="component" value="Unassembled WGS sequence"/>
</dbReference>
<dbReference type="InterPro" id="IPR036117">
    <property type="entry name" value="DhaL_dom_sf"/>
</dbReference>
<keyword evidence="1" id="KW-0446">Lipid-binding</keyword>
<dbReference type="Pfam" id="PF21645">
    <property type="entry name" value="FakA-like_M"/>
    <property type="match status" value="1"/>
</dbReference>
<organism evidence="3 4">
    <name type="scientific">Acetoanaerobium noterae</name>
    <dbReference type="NCBI Taxonomy" id="745369"/>
    <lineage>
        <taxon>Bacteria</taxon>
        <taxon>Bacillati</taxon>
        <taxon>Bacillota</taxon>
        <taxon>Clostridia</taxon>
        <taxon>Peptostreptococcales</taxon>
        <taxon>Filifactoraceae</taxon>
        <taxon>Acetoanaerobium</taxon>
    </lineage>
</organism>
<dbReference type="InterPro" id="IPR004007">
    <property type="entry name" value="DhaL_dom"/>
</dbReference>
<dbReference type="Gene3D" id="3.40.50.10170">
    <property type="match status" value="1"/>
</dbReference>
<dbReference type="Pfam" id="PF02734">
    <property type="entry name" value="Dak2"/>
    <property type="match status" value="1"/>
</dbReference>
<dbReference type="SUPFAM" id="SSF82549">
    <property type="entry name" value="DAK1/DegV-like"/>
    <property type="match status" value="1"/>
</dbReference>
<dbReference type="GO" id="GO:0006071">
    <property type="term" value="P:glycerol metabolic process"/>
    <property type="evidence" value="ECO:0007669"/>
    <property type="project" value="InterPro"/>
</dbReference>
<dbReference type="GO" id="GO:0004371">
    <property type="term" value="F:glycerone kinase activity"/>
    <property type="evidence" value="ECO:0007669"/>
    <property type="project" value="InterPro"/>
</dbReference>
<dbReference type="InterPro" id="IPR043168">
    <property type="entry name" value="DegV_C"/>
</dbReference>
<dbReference type="NCBIfam" id="TIGR00762">
    <property type="entry name" value="DegV"/>
    <property type="match status" value="1"/>
</dbReference>
<dbReference type="InterPro" id="IPR050270">
    <property type="entry name" value="DegV_domain_contain"/>
</dbReference>
<dbReference type="PROSITE" id="PS51480">
    <property type="entry name" value="DHAL"/>
    <property type="match status" value="1"/>
</dbReference>
<dbReference type="SMART" id="SM01120">
    <property type="entry name" value="Dak2"/>
    <property type="match status" value="1"/>
</dbReference>
<dbReference type="Pfam" id="PF02645">
    <property type="entry name" value="DegV"/>
    <property type="match status" value="1"/>
</dbReference>
<dbReference type="PANTHER" id="PTHR33434">
    <property type="entry name" value="DEGV DOMAIN-CONTAINING PROTEIN DR_1986-RELATED"/>
    <property type="match status" value="1"/>
</dbReference>
<dbReference type="RefSeq" id="WP_079589563.1">
    <property type="nucleotide sequence ID" value="NZ_FUYN01000003.1"/>
</dbReference>
<sequence>MKKTILDGNDFFKLFSYGASEVISNRDKLNKINVFPVADGDTGNNLVFTLNSVLDYAQVKDSVYETLKSMAEASLSGARGNSGVIFAQYIAGLASETKGKASIMLHDFANASKNSAYGLYNALSNPVEGTMLTVIKDWSNYIVDNHKNYDSFDDLFEESVGYASKSLDNTKEQLEILKKNDVVDSGAKGFVLFLEGALRYLRGEVLPEIKRFSLSDLSASHDSIIHEESSYRYCAECIIKGNLPSTDVVKETLIAYGDSLIVAGNEDFKHVHIHTDRVSDFFKAISKLGNISRPKVDDIFIQEKLNDKKGTTAIVTDSIGDIPKNLIDKYMIHQIPLNITVGEDSYLDKVSISSEDFYEYMKSSPIYPNSSLPNEIQIKEKLEFLSQNYENIIIINVSSKLSGTHSAMIKASKELSDSGYPIKVIDSKVNSAAQGLLVLHAAKMAHAGSTMEEIIDYLNDKIPKSEIYVALNTFRNALNSGRLPKIVGKIGIFFRLRPIISIDREGNGSAFSVAFSKTTLINKILKLVNQKNQQSKISSYCIVHSDDLDTANSFAKEVTNILGYEPEYICEISSVTALHAGEKAVAIGFIR</sequence>
<evidence type="ECO:0000256" key="1">
    <source>
        <dbReference type="ARBA" id="ARBA00023121"/>
    </source>
</evidence>
<dbReference type="Gene3D" id="3.30.1180.10">
    <property type="match status" value="1"/>
</dbReference>
<accession>A0A1T5BMP9</accession>
<keyword evidence="4" id="KW-1185">Reference proteome</keyword>
<evidence type="ECO:0000313" key="4">
    <source>
        <dbReference type="Proteomes" id="UP000243406"/>
    </source>
</evidence>
<dbReference type="Gene3D" id="1.25.40.340">
    <property type="match status" value="1"/>
</dbReference>
<reference evidence="4" key="1">
    <citation type="submission" date="2017-02" db="EMBL/GenBank/DDBJ databases">
        <authorList>
            <person name="Varghese N."/>
            <person name="Submissions S."/>
        </authorList>
    </citation>
    <scope>NUCLEOTIDE SEQUENCE [LARGE SCALE GENOMIC DNA]</scope>
    <source>
        <strain evidence="4">ATCC 35199</strain>
    </source>
</reference>
<name>A0A1T5BMP9_9FIRM</name>
<evidence type="ECO:0000313" key="3">
    <source>
        <dbReference type="EMBL" id="SKB48379.1"/>
    </source>
</evidence>
<proteinExistence type="predicted"/>
<dbReference type="OrthoDB" id="9780216at2"/>
<dbReference type="SMART" id="SM01121">
    <property type="entry name" value="Dak1_2"/>
    <property type="match status" value="1"/>
</dbReference>
<dbReference type="PROSITE" id="PS51482">
    <property type="entry name" value="DEGV"/>
    <property type="match status" value="1"/>
</dbReference>
<dbReference type="InterPro" id="IPR003797">
    <property type="entry name" value="DegV"/>
</dbReference>
<dbReference type="InterPro" id="IPR033470">
    <property type="entry name" value="FakA-like_C"/>
</dbReference>